<dbReference type="AlphaFoldDB" id="A0AAV0EV17"/>
<dbReference type="PANTHER" id="PTHR34224">
    <property type="entry name" value="INTERACTOR OF CONSTITUTIVE ACTIVE ROPS 2, CHLOROPLASTIC-RELATED"/>
    <property type="match status" value="1"/>
</dbReference>
<keyword evidence="2 3" id="KW-0175">Coiled coil</keyword>
<dbReference type="Proteomes" id="UP001152523">
    <property type="component" value="Unassembled WGS sequence"/>
</dbReference>
<dbReference type="EMBL" id="CAMAPF010000945">
    <property type="protein sequence ID" value="CAH9127059.1"/>
    <property type="molecule type" value="Genomic_DNA"/>
</dbReference>
<comment type="caution">
    <text evidence="5">The sequence shown here is derived from an EMBL/GenBank/DDBJ whole genome shotgun (WGS) entry which is preliminary data.</text>
</comment>
<sequence>MIIIILFAASLVIFVCAIVYRTTSLAPTGRKLKNARFSDYDSASSSPINPNRGSRAPKSRSLKVNDRRSPQSSVVETKCATKVSDLDTRFLQLQEELKKAKEQLSSSESMKKKAQQEAQETKKQLAAMSLKLEESHKQLIDLSDSESSRLRELLQISHDRDRAWESELEALRNQHDLDISAMAEIQKLKAQIHHMGLEIAENLALLEDFKSQLNESKASEAQTMSELKKAEMKLEVSRMTEETLRGDLLKAGEAYKSLILALASLKACLVDQETKLKYLNEENGLLKSEIQERVDRKNTIKDEIIDLKEVEIIEEQESMVEEDKITEKPENWEIEDELRKLKVQCNQWRKAAEAAAAILSGESNGKHSMDYHTLGGKLGTPLSDDDFEEEWPKKKNGKVLKKFGILLKKSQR</sequence>
<dbReference type="InterPro" id="IPR029688">
    <property type="entry name" value="ICR"/>
</dbReference>
<evidence type="ECO:0000256" key="2">
    <source>
        <dbReference type="ARBA" id="ARBA00023054"/>
    </source>
</evidence>
<proteinExistence type="inferred from homology"/>
<feature type="coiled-coil region" evidence="3">
    <location>
        <begin position="83"/>
        <end position="138"/>
    </location>
</feature>
<dbReference type="PANTHER" id="PTHR34224:SF4">
    <property type="entry name" value="INTERACTOR OF CONSTITUTIVE ACTIVE ROPS 2, CHLOROPLASTIC"/>
    <property type="match status" value="1"/>
</dbReference>
<reference evidence="5" key="1">
    <citation type="submission" date="2022-07" db="EMBL/GenBank/DDBJ databases">
        <authorList>
            <person name="Macas J."/>
            <person name="Novak P."/>
            <person name="Neumann P."/>
        </authorList>
    </citation>
    <scope>NUCLEOTIDE SEQUENCE</scope>
</reference>
<gene>
    <name evidence="5" type="ORF">CEPIT_LOCUS28022</name>
</gene>
<protein>
    <submittedName>
        <fullName evidence="5">Uncharacterized protein</fullName>
    </submittedName>
</protein>
<feature type="compositionally biased region" description="Polar residues" evidence="4">
    <location>
        <begin position="41"/>
        <end position="52"/>
    </location>
</feature>
<evidence type="ECO:0000256" key="4">
    <source>
        <dbReference type="SAM" id="MobiDB-lite"/>
    </source>
</evidence>
<evidence type="ECO:0000256" key="3">
    <source>
        <dbReference type="SAM" id="Coils"/>
    </source>
</evidence>
<accession>A0AAV0EV17</accession>
<evidence type="ECO:0000313" key="5">
    <source>
        <dbReference type="EMBL" id="CAH9127059.1"/>
    </source>
</evidence>
<evidence type="ECO:0000313" key="6">
    <source>
        <dbReference type="Proteomes" id="UP001152523"/>
    </source>
</evidence>
<name>A0AAV0EV17_9ASTE</name>
<evidence type="ECO:0000256" key="1">
    <source>
        <dbReference type="ARBA" id="ARBA00009778"/>
    </source>
</evidence>
<organism evidence="5 6">
    <name type="scientific">Cuscuta epithymum</name>
    <dbReference type="NCBI Taxonomy" id="186058"/>
    <lineage>
        <taxon>Eukaryota</taxon>
        <taxon>Viridiplantae</taxon>
        <taxon>Streptophyta</taxon>
        <taxon>Embryophyta</taxon>
        <taxon>Tracheophyta</taxon>
        <taxon>Spermatophyta</taxon>
        <taxon>Magnoliopsida</taxon>
        <taxon>eudicotyledons</taxon>
        <taxon>Gunneridae</taxon>
        <taxon>Pentapetalae</taxon>
        <taxon>asterids</taxon>
        <taxon>lamiids</taxon>
        <taxon>Solanales</taxon>
        <taxon>Convolvulaceae</taxon>
        <taxon>Cuscuteae</taxon>
        <taxon>Cuscuta</taxon>
        <taxon>Cuscuta subgen. Cuscuta</taxon>
    </lineage>
</organism>
<feature type="region of interest" description="Disordered" evidence="4">
    <location>
        <begin position="37"/>
        <end position="76"/>
    </location>
</feature>
<comment type="similarity">
    <text evidence="1">Belongs to the ICR family.</text>
</comment>
<keyword evidence="6" id="KW-1185">Reference proteome</keyword>